<feature type="domain" description="Tr-type G" evidence="5">
    <location>
        <begin position="59"/>
        <end position="337"/>
    </location>
</feature>
<dbReference type="InterPro" id="IPR000640">
    <property type="entry name" value="EFG_V-like"/>
</dbReference>
<dbReference type="SMART" id="SM00889">
    <property type="entry name" value="EFG_IV"/>
    <property type="match status" value="1"/>
</dbReference>
<dbReference type="FunFam" id="3.30.70.870:FF:000002">
    <property type="entry name" value="Translation elongation factor 2"/>
    <property type="match status" value="1"/>
</dbReference>
<dbReference type="SUPFAM" id="SSF54211">
    <property type="entry name" value="Ribosomal protein S5 domain 2-like"/>
    <property type="match status" value="1"/>
</dbReference>
<protein>
    <recommendedName>
        <fullName evidence="5">Tr-type G domain-containing protein</fullName>
    </recommendedName>
</protein>
<dbReference type="FunFam" id="3.30.70.240:FF:000001">
    <property type="entry name" value="Elongation factor G"/>
    <property type="match status" value="1"/>
</dbReference>
<dbReference type="GO" id="GO:0003924">
    <property type="term" value="F:GTPase activity"/>
    <property type="evidence" value="ECO:0007669"/>
    <property type="project" value="InterPro"/>
</dbReference>
<dbReference type="SUPFAM" id="SSF50447">
    <property type="entry name" value="Translation proteins"/>
    <property type="match status" value="1"/>
</dbReference>
<dbReference type="Pfam" id="PF03764">
    <property type="entry name" value="EFG_IV"/>
    <property type="match status" value="1"/>
</dbReference>
<dbReference type="InterPro" id="IPR041095">
    <property type="entry name" value="EFG_II"/>
</dbReference>
<dbReference type="Pfam" id="PF14492">
    <property type="entry name" value="EFG_III"/>
    <property type="match status" value="1"/>
</dbReference>
<dbReference type="SMART" id="SM00838">
    <property type="entry name" value="EFG_C"/>
    <property type="match status" value="1"/>
</dbReference>
<dbReference type="GO" id="GO:0005525">
    <property type="term" value="F:GTP binding"/>
    <property type="evidence" value="ECO:0007669"/>
    <property type="project" value="UniProtKB-KW"/>
</dbReference>
<keyword evidence="2" id="KW-0648">Protein biosynthesis</keyword>
<dbReference type="PRINTS" id="PR00315">
    <property type="entry name" value="ELONGATNFCT"/>
</dbReference>
<dbReference type="InterPro" id="IPR014721">
    <property type="entry name" value="Ribsml_uS5_D2-typ_fold_subgr"/>
</dbReference>
<dbReference type="GO" id="GO:0032543">
    <property type="term" value="P:mitochondrial translation"/>
    <property type="evidence" value="ECO:0007669"/>
    <property type="project" value="TreeGrafter"/>
</dbReference>
<dbReference type="InterPro" id="IPR000795">
    <property type="entry name" value="T_Tr_GTP-bd_dom"/>
</dbReference>
<evidence type="ECO:0000256" key="4">
    <source>
        <dbReference type="ARBA" id="ARBA00023134"/>
    </source>
</evidence>
<keyword evidence="4" id="KW-0342">GTP-binding</keyword>
<dbReference type="SUPFAM" id="SSF54980">
    <property type="entry name" value="EF-G C-terminal domain-like"/>
    <property type="match status" value="2"/>
</dbReference>
<dbReference type="InterPro" id="IPR009000">
    <property type="entry name" value="Transl_B-barrel_sf"/>
</dbReference>
<dbReference type="Gene3D" id="3.40.50.300">
    <property type="entry name" value="P-loop containing nucleotide triphosphate hydrolases"/>
    <property type="match status" value="1"/>
</dbReference>
<sequence length="773" mass="86783">MFRCVGGSLRCLLGSGPRGLFGSHHKYLDTAWRSSVMQRSYATMKKRHKKKNFDEFPIETIRNMGIIAHVDAGKTTTAERMLYLAGEITHMGDVDEGNTTMDFLELERERGITIQSAAISFIWNECRVNMIDTPGHVDFQGEVERSVRVLDGAVAILDAVKGVQAQTHTIWRQADRYGVPRIVYFNKMDRDDASIERGMQSLEERLGVDNLLCLQIPIGAAEFFSGMIDIVEKKAYNYPKTNEIDPSISDVKPGHAYYEKMMKAREELLSKLADHDDRVIEAYSEFGDDLDSSIVHDAIRRLTAEMKAIPVLCGSSFKKKGIQPLMEAITRYLPSPVDRPPIVAHDYIIDGRAQLKTTTVVEPNITEPLSALAFKVVHDLKRGNMVYVRVYRGSFHCGMKLYNLNRHMGERVIALMRIGAEHMTAINSIKVGDICALIGMKNVHTGDTLITSGSIKKFKRKPVPILPGVQVPPPVFTCAVEAKDEAKEAHLLNSLENLCKEDPSVQYSTDRETGQLLISGMGELHLDIIKDRLLNHYNVDAWVGKMRVSYRSTIQEVLEKEFEYTYELTGSKQRASVWLRLEPLVVEGDIGESRFLNLVPEDSMLDVPPDKIGELKDALREGVENVFRCGPLFSFPLHGIRATIRDIEYYEDSTPSAFRSCVSKMIKDMLKETKLILLQPIMEVEVSVPADHFGNILSDLSNVRRGNISAVDEGINTKEKIISAEVPLRAMVGYSTAVRSLSQGTASFSMDFLRYGELSTTEAEAVEKEYRGL</sequence>
<dbReference type="CDD" id="cd03713">
    <property type="entry name" value="EFG_mtEFG_C"/>
    <property type="match status" value="1"/>
</dbReference>
<dbReference type="Pfam" id="PF00009">
    <property type="entry name" value="GTP_EFTU"/>
    <property type="match status" value="1"/>
</dbReference>
<dbReference type="InterPro" id="IPR005517">
    <property type="entry name" value="Transl_elong_EFG/EF2_IV"/>
</dbReference>
<dbReference type="Gene3D" id="3.30.70.870">
    <property type="entry name" value="Elongation Factor G (Translational Gtpase), domain 3"/>
    <property type="match status" value="1"/>
</dbReference>
<name>A0A7S4M829_9EUKA</name>
<dbReference type="InterPro" id="IPR027417">
    <property type="entry name" value="P-loop_NTPase"/>
</dbReference>
<dbReference type="AlphaFoldDB" id="A0A7S4M829"/>
<dbReference type="InterPro" id="IPR005225">
    <property type="entry name" value="Small_GTP-bd"/>
</dbReference>
<dbReference type="SUPFAM" id="SSF52540">
    <property type="entry name" value="P-loop containing nucleoside triphosphate hydrolases"/>
    <property type="match status" value="1"/>
</dbReference>
<dbReference type="InterPro" id="IPR031157">
    <property type="entry name" value="G_TR_CS"/>
</dbReference>
<dbReference type="PROSITE" id="PS00301">
    <property type="entry name" value="G_TR_1"/>
    <property type="match status" value="1"/>
</dbReference>
<accession>A0A7S4M829</accession>
<dbReference type="InterPro" id="IPR009022">
    <property type="entry name" value="EFG_III"/>
</dbReference>
<evidence type="ECO:0000256" key="2">
    <source>
        <dbReference type="ARBA" id="ARBA00022917"/>
    </source>
</evidence>
<keyword evidence="1" id="KW-0547">Nucleotide-binding</keyword>
<dbReference type="NCBIfam" id="TIGR00231">
    <property type="entry name" value="small_GTP"/>
    <property type="match status" value="1"/>
</dbReference>
<dbReference type="CDD" id="cd16262">
    <property type="entry name" value="EFG_III"/>
    <property type="match status" value="1"/>
</dbReference>
<dbReference type="GO" id="GO:0005759">
    <property type="term" value="C:mitochondrial matrix"/>
    <property type="evidence" value="ECO:0007669"/>
    <property type="project" value="UniProtKB-ARBA"/>
</dbReference>
<dbReference type="EMBL" id="HBKP01004889">
    <property type="protein sequence ID" value="CAE2206563.1"/>
    <property type="molecule type" value="Transcribed_RNA"/>
</dbReference>
<dbReference type="PROSITE" id="PS51722">
    <property type="entry name" value="G_TR_2"/>
    <property type="match status" value="1"/>
</dbReference>
<dbReference type="CDD" id="cd01886">
    <property type="entry name" value="EF-G"/>
    <property type="match status" value="1"/>
</dbReference>
<dbReference type="Pfam" id="PF00679">
    <property type="entry name" value="EFG_C"/>
    <property type="match status" value="1"/>
</dbReference>
<proteinExistence type="predicted"/>
<dbReference type="InterPro" id="IPR020568">
    <property type="entry name" value="Ribosomal_Su5_D2-typ_SF"/>
</dbReference>
<dbReference type="Gene3D" id="3.30.230.10">
    <property type="match status" value="1"/>
</dbReference>
<dbReference type="Pfam" id="PF03144">
    <property type="entry name" value="GTP_EFTU_D2"/>
    <property type="match status" value="1"/>
</dbReference>
<dbReference type="Gene3D" id="2.40.30.10">
    <property type="entry name" value="Translation factors"/>
    <property type="match status" value="1"/>
</dbReference>
<dbReference type="Gene3D" id="3.30.70.240">
    <property type="match status" value="1"/>
</dbReference>
<evidence type="ECO:0000256" key="3">
    <source>
        <dbReference type="ARBA" id="ARBA00023128"/>
    </source>
</evidence>
<evidence type="ECO:0000313" key="6">
    <source>
        <dbReference type="EMBL" id="CAE2206563.1"/>
    </source>
</evidence>
<reference evidence="6" key="1">
    <citation type="submission" date="2021-01" db="EMBL/GenBank/DDBJ databases">
        <authorList>
            <person name="Corre E."/>
            <person name="Pelletier E."/>
            <person name="Niang G."/>
            <person name="Scheremetjew M."/>
            <person name="Finn R."/>
            <person name="Kale V."/>
            <person name="Holt S."/>
            <person name="Cochrane G."/>
            <person name="Meng A."/>
            <person name="Brown T."/>
            <person name="Cohen L."/>
        </authorList>
    </citation>
    <scope>NUCLEOTIDE SEQUENCE</scope>
    <source>
        <strain evidence="6">DIVA3 518/3/11/1/6</strain>
    </source>
</reference>
<keyword evidence="3" id="KW-0496">Mitochondrion</keyword>
<dbReference type="PANTHER" id="PTHR43261">
    <property type="entry name" value="TRANSLATION ELONGATION FACTOR G-RELATED"/>
    <property type="match status" value="1"/>
</dbReference>
<dbReference type="GO" id="GO:0032790">
    <property type="term" value="P:ribosome disassembly"/>
    <property type="evidence" value="ECO:0007669"/>
    <property type="project" value="TreeGrafter"/>
</dbReference>
<dbReference type="InterPro" id="IPR035647">
    <property type="entry name" value="EFG_III/V"/>
</dbReference>
<dbReference type="InterPro" id="IPR035649">
    <property type="entry name" value="EFG_V"/>
</dbReference>
<gene>
    <name evidence="6" type="ORF">VSP0166_LOCUS3525</name>
</gene>
<organism evidence="6">
    <name type="scientific">Vannella robusta</name>
    <dbReference type="NCBI Taxonomy" id="1487602"/>
    <lineage>
        <taxon>Eukaryota</taxon>
        <taxon>Amoebozoa</taxon>
        <taxon>Discosea</taxon>
        <taxon>Flabellinia</taxon>
        <taxon>Vannellidae</taxon>
        <taxon>Vannella</taxon>
    </lineage>
</organism>
<evidence type="ECO:0000256" key="1">
    <source>
        <dbReference type="ARBA" id="ARBA00022741"/>
    </source>
</evidence>
<dbReference type="PANTHER" id="PTHR43261:SF1">
    <property type="entry name" value="RIBOSOME-RELEASING FACTOR 2, MITOCHONDRIAL"/>
    <property type="match status" value="1"/>
</dbReference>
<evidence type="ECO:0000259" key="5">
    <source>
        <dbReference type="PROSITE" id="PS51722"/>
    </source>
</evidence>
<dbReference type="FunFam" id="3.40.50.300:FF:000514">
    <property type="entry name" value="Ribosome-releasing factor 2, mitochondrial"/>
    <property type="match status" value="1"/>
</dbReference>
<dbReference type="InterPro" id="IPR004161">
    <property type="entry name" value="EFTu-like_2"/>
</dbReference>